<protein>
    <submittedName>
        <fullName evidence="1">Uncharacterized protein</fullName>
    </submittedName>
</protein>
<evidence type="ECO:0000313" key="2">
    <source>
        <dbReference type="Proteomes" id="UP001362999"/>
    </source>
</evidence>
<sequence length="349" mass="36698">MNDFSSLTSYGTEISVSEAPSSPVEFDAGIAAAFQTVLNAMRSFDLSSADTETVSAFQTVLDAITSFSPTLVAGSTDPAPVAAPTATAASATPSAPVIVSPTPGLGPALPAVLPVVPPALVAAGLRTSGPYVVGGVYIVIPPQHLAAIPDPPVAEGEDPPLWWCISKGKFVGVVLSQGLALAATVGVSGGRMKSFKTQILALNAFNEFLDFHQVTFLICISVRSNTDVPVPFFFQLPLSIHVLGLRTLADAISTRVNRRFRSALPTARTHTNIRKVIDSSQFNTSQPRPLVFCGALLLGISPANRIYGLQSPSPFGDQCPCVLFLYPGPSLSSSARSDNGEQHSRRIRR</sequence>
<keyword evidence="2" id="KW-1185">Reference proteome</keyword>
<name>A0AAW0CWI5_9AGAR</name>
<gene>
    <name evidence="1" type="ORF">R3P38DRAFT_3347622</name>
</gene>
<proteinExistence type="predicted"/>
<evidence type="ECO:0000313" key="1">
    <source>
        <dbReference type="EMBL" id="KAK7043455.1"/>
    </source>
</evidence>
<dbReference type="EMBL" id="JAWWNJ010000012">
    <property type="protein sequence ID" value="KAK7043455.1"/>
    <property type="molecule type" value="Genomic_DNA"/>
</dbReference>
<organism evidence="1 2">
    <name type="scientific">Favolaschia claudopus</name>
    <dbReference type="NCBI Taxonomy" id="2862362"/>
    <lineage>
        <taxon>Eukaryota</taxon>
        <taxon>Fungi</taxon>
        <taxon>Dikarya</taxon>
        <taxon>Basidiomycota</taxon>
        <taxon>Agaricomycotina</taxon>
        <taxon>Agaricomycetes</taxon>
        <taxon>Agaricomycetidae</taxon>
        <taxon>Agaricales</taxon>
        <taxon>Marasmiineae</taxon>
        <taxon>Mycenaceae</taxon>
        <taxon>Favolaschia</taxon>
    </lineage>
</organism>
<dbReference type="Proteomes" id="UP001362999">
    <property type="component" value="Unassembled WGS sequence"/>
</dbReference>
<reference evidence="1 2" key="1">
    <citation type="journal article" date="2024" name="J Genomics">
        <title>Draft genome sequencing and assembly of Favolaschia claudopus CIRM-BRFM 2984 isolated from oak limbs.</title>
        <authorList>
            <person name="Navarro D."/>
            <person name="Drula E."/>
            <person name="Chaduli D."/>
            <person name="Cazenave R."/>
            <person name="Ahrendt S."/>
            <person name="Wang J."/>
            <person name="Lipzen A."/>
            <person name="Daum C."/>
            <person name="Barry K."/>
            <person name="Grigoriev I.V."/>
            <person name="Favel A."/>
            <person name="Rosso M.N."/>
            <person name="Martin F."/>
        </authorList>
    </citation>
    <scope>NUCLEOTIDE SEQUENCE [LARGE SCALE GENOMIC DNA]</scope>
    <source>
        <strain evidence="1 2">CIRM-BRFM 2984</strain>
    </source>
</reference>
<dbReference type="AlphaFoldDB" id="A0AAW0CWI5"/>
<comment type="caution">
    <text evidence="1">The sequence shown here is derived from an EMBL/GenBank/DDBJ whole genome shotgun (WGS) entry which is preliminary data.</text>
</comment>
<accession>A0AAW0CWI5</accession>